<comment type="caution">
    <text evidence="2">The sequence shown here is derived from an EMBL/GenBank/DDBJ whole genome shotgun (WGS) entry which is preliminary data.</text>
</comment>
<dbReference type="EMBL" id="MIGC01002670">
    <property type="protein sequence ID" value="PHJ20636.1"/>
    <property type="molecule type" value="Genomic_DNA"/>
</dbReference>
<feature type="non-terminal residue" evidence="2">
    <location>
        <position position="85"/>
    </location>
</feature>
<keyword evidence="3" id="KW-1185">Reference proteome</keyword>
<protein>
    <submittedName>
        <fullName evidence="2">Uncharacterized protein</fullName>
    </submittedName>
</protein>
<reference evidence="2 3" key="1">
    <citation type="journal article" date="2017" name="Int. J. Parasitol.">
        <title>The genome of the protozoan parasite Cystoisospora suis and a reverse vaccinology approach to identify vaccine candidates.</title>
        <authorList>
            <person name="Palmieri N."/>
            <person name="Shrestha A."/>
            <person name="Ruttkowski B."/>
            <person name="Beck T."/>
            <person name="Vogl C."/>
            <person name="Tomley F."/>
            <person name="Blake D.P."/>
            <person name="Joachim A."/>
        </authorList>
    </citation>
    <scope>NUCLEOTIDE SEQUENCE [LARGE SCALE GENOMIC DNA]</scope>
    <source>
        <strain evidence="2 3">Wien I</strain>
    </source>
</reference>
<proteinExistence type="predicted"/>
<evidence type="ECO:0000256" key="1">
    <source>
        <dbReference type="SAM" id="MobiDB-lite"/>
    </source>
</evidence>
<name>A0A2C6KXN7_9APIC</name>
<dbReference type="RefSeq" id="XP_067922323.1">
    <property type="nucleotide sequence ID" value="XM_068065701.1"/>
</dbReference>
<dbReference type="AlphaFoldDB" id="A0A2C6KXN7"/>
<accession>A0A2C6KXN7</accession>
<dbReference type="GeneID" id="94428912"/>
<gene>
    <name evidence="2" type="ORF">CSUI_005526</name>
</gene>
<sequence>MLEEGLSDFGLECEELIRVVALGKSRSASSQLVSDRPTPVTTSGQASSEDESIQLSTVSASQRSEDGVAQVAPRPRRASLEGPLA</sequence>
<organism evidence="2 3">
    <name type="scientific">Cystoisospora suis</name>
    <dbReference type="NCBI Taxonomy" id="483139"/>
    <lineage>
        <taxon>Eukaryota</taxon>
        <taxon>Sar</taxon>
        <taxon>Alveolata</taxon>
        <taxon>Apicomplexa</taxon>
        <taxon>Conoidasida</taxon>
        <taxon>Coccidia</taxon>
        <taxon>Eucoccidiorida</taxon>
        <taxon>Eimeriorina</taxon>
        <taxon>Sarcocystidae</taxon>
        <taxon>Cystoisospora</taxon>
    </lineage>
</organism>
<evidence type="ECO:0000313" key="2">
    <source>
        <dbReference type="EMBL" id="PHJ20636.1"/>
    </source>
</evidence>
<feature type="region of interest" description="Disordered" evidence="1">
    <location>
        <begin position="25"/>
        <end position="85"/>
    </location>
</feature>
<evidence type="ECO:0000313" key="3">
    <source>
        <dbReference type="Proteomes" id="UP000221165"/>
    </source>
</evidence>
<feature type="compositionally biased region" description="Polar residues" evidence="1">
    <location>
        <begin position="26"/>
        <end position="62"/>
    </location>
</feature>
<dbReference type="VEuPathDB" id="ToxoDB:CSUI_005526"/>
<dbReference type="Proteomes" id="UP000221165">
    <property type="component" value="Unassembled WGS sequence"/>
</dbReference>